<gene>
    <name evidence="3" type="ORF">SAMN04488135_104346</name>
</gene>
<organism evidence="3 4">
    <name type="scientific">Pollutimonas bauzanensis</name>
    <dbReference type="NCBI Taxonomy" id="658167"/>
    <lineage>
        <taxon>Bacteria</taxon>
        <taxon>Pseudomonadati</taxon>
        <taxon>Pseudomonadota</taxon>
        <taxon>Betaproteobacteria</taxon>
        <taxon>Burkholderiales</taxon>
        <taxon>Alcaligenaceae</taxon>
        <taxon>Pollutimonas</taxon>
    </lineage>
</organism>
<keyword evidence="2" id="KW-0732">Signal</keyword>
<dbReference type="AlphaFoldDB" id="A0A1M5VES4"/>
<dbReference type="PROSITE" id="PS51257">
    <property type="entry name" value="PROKAR_LIPOPROTEIN"/>
    <property type="match status" value="1"/>
</dbReference>
<keyword evidence="3" id="KW-0675">Receptor</keyword>
<name>A0A1M5VES4_9BURK</name>
<evidence type="ECO:0000256" key="2">
    <source>
        <dbReference type="SAM" id="SignalP"/>
    </source>
</evidence>
<dbReference type="Gene3D" id="3.40.190.10">
    <property type="entry name" value="Periplasmic binding protein-like II"/>
    <property type="match status" value="1"/>
</dbReference>
<dbReference type="InterPro" id="IPR042100">
    <property type="entry name" value="Bug_dom1"/>
</dbReference>
<dbReference type="Pfam" id="PF03401">
    <property type="entry name" value="TctC"/>
    <property type="match status" value="1"/>
</dbReference>
<dbReference type="Proteomes" id="UP000184226">
    <property type="component" value="Unassembled WGS sequence"/>
</dbReference>
<dbReference type="RefSeq" id="WP_073103005.1">
    <property type="nucleotide sequence ID" value="NZ_FQXE01000004.1"/>
</dbReference>
<feature type="signal peptide" evidence="2">
    <location>
        <begin position="1"/>
        <end position="23"/>
    </location>
</feature>
<evidence type="ECO:0000313" key="4">
    <source>
        <dbReference type="Proteomes" id="UP000184226"/>
    </source>
</evidence>
<comment type="similarity">
    <text evidence="1">Belongs to the UPF0065 (bug) family.</text>
</comment>
<sequence length="320" mass="33466">MKSFCSRFALAFIGLTLSACAVAQSYPTRAIRLIVPFAPGGGSDAIARMLADKMGPELGQSVVVENKPGASSIIGVDATAKAPADGYTLVMANSSITSNPWLYKLPYDLQADLAAVTMIAKAPQLLVANPKAPFKTVGELVSYAKANPGMATIGTAGAGQISHLAAEVLQHAGGIEALLIHYKGTGNSLNDLLGGQIMLSFGTAPGLIPHVKSGKLVALGSSGPERLASLPSVPTVAETIPGFELMNWFGIFAPAGTPAAVVEKLHAVVRHAIADPKVQARLSEEGFTPVGNSPAEFDQIVRHDLNYWKDVIQKYNIKIE</sequence>
<keyword evidence="4" id="KW-1185">Reference proteome</keyword>
<dbReference type="EMBL" id="FQXE01000004">
    <property type="protein sequence ID" value="SHH73423.1"/>
    <property type="molecule type" value="Genomic_DNA"/>
</dbReference>
<dbReference type="SUPFAM" id="SSF53850">
    <property type="entry name" value="Periplasmic binding protein-like II"/>
    <property type="match status" value="1"/>
</dbReference>
<dbReference type="PANTHER" id="PTHR42928:SF5">
    <property type="entry name" value="BLR1237 PROTEIN"/>
    <property type="match status" value="1"/>
</dbReference>
<feature type="chain" id="PRO_5013019736" evidence="2">
    <location>
        <begin position="24"/>
        <end position="320"/>
    </location>
</feature>
<dbReference type="CDD" id="cd13578">
    <property type="entry name" value="PBP2_Bug27"/>
    <property type="match status" value="1"/>
</dbReference>
<dbReference type="PIRSF" id="PIRSF017082">
    <property type="entry name" value="YflP"/>
    <property type="match status" value="1"/>
</dbReference>
<accession>A0A1M5VES4</accession>
<protein>
    <submittedName>
        <fullName evidence="3">Tripartite-type tricarboxylate transporter, receptor component TctC</fullName>
    </submittedName>
</protein>
<proteinExistence type="inferred from homology"/>
<dbReference type="InterPro" id="IPR005064">
    <property type="entry name" value="BUG"/>
</dbReference>
<evidence type="ECO:0000256" key="1">
    <source>
        <dbReference type="ARBA" id="ARBA00006987"/>
    </source>
</evidence>
<dbReference type="Gene3D" id="3.40.190.150">
    <property type="entry name" value="Bordetella uptake gene, domain 1"/>
    <property type="match status" value="1"/>
</dbReference>
<reference evidence="3 4" key="1">
    <citation type="submission" date="2016-11" db="EMBL/GenBank/DDBJ databases">
        <authorList>
            <person name="Jaros S."/>
            <person name="Januszkiewicz K."/>
            <person name="Wedrychowicz H."/>
        </authorList>
    </citation>
    <scope>NUCLEOTIDE SEQUENCE [LARGE SCALE GENOMIC DNA]</scope>
    <source>
        <strain evidence="3 4">CGMCC 1.10190</strain>
    </source>
</reference>
<dbReference type="PANTHER" id="PTHR42928">
    <property type="entry name" value="TRICARBOXYLATE-BINDING PROTEIN"/>
    <property type="match status" value="1"/>
</dbReference>
<dbReference type="STRING" id="658167.SAMN04488135_104346"/>
<evidence type="ECO:0000313" key="3">
    <source>
        <dbReference type="EMBL" id="SHH73423.1"/>
    </source>
</evidence>